<organism evidence="5 6">
    <name type="scientific">Alishewanella longhuensis</name>
    <dbReference type="NCBI Taxonomy" id="1091037"/>
    <lineage>
        <taxon>Bacteria</taxon>
        <taxon>Pseudomonadati</taxon>
        <taxon>Pseudomonadota</taxon>
        <taxon>Gammaproteobacteria</taxon>
        <taxon>Alteromonadales</taxon>
        <taxon>Alteromonadaceae</taxon>
        <taxon>Alishewanella</taxon>
    </lineage>
</organism>
<dbReference type="PANTHER" id="PTHR11049">
    <property type="entry name" value="ACYL COENZYME A THIOESTER HYDROLASE"/>
    <property type="match status" value="1"/>
</dbReference>
<evidence type="ECO:0000313" key="5">
    <source>
        <dbReference type="EMBL" id="GHG61383.1"/>
    </source>
</evidence>
<dbReference type="Proteomes" id="UP000659697">
    <property type="component" value="Unassembled WGS sequence"/>
</dbReference>
<sequence length="169" mass="18917">MLLAINSGHIGALRQHCYTKISNYNGMDENMRFLSRRLVMQGDLNYANALFGGRALEWIDEEAAIYAICQLETNSLVTKHMGAISFESPAKLGDVVEFGLATKAVGRTSITVSCLVRNKATKKTICFADDIVFVRVDAQTQRPEPHHKTLEMLQTQTVKELRTLNLDLE</sequence>
<dbReference type="CDD" id="cd03442">
    <property type="entry name" value="BFIT_BACH"/>
    <property type="match status" value="1"/>
</dbReference>
<evidence type="ECO:0000256" key="3">
    <source>
        <dbReference type="PROSITE-ProRule" id="PRU01106"/>
    </source>
</evidence>
<proteinExistence type="inferred from homology"/>
<comment type="similarity">
    <text evidence="1">Belongs to the acyl coenzyme A hydrolase family.</text>
</comment>
<dbReference type="InterPro" id="IPR006683">
    <property type="entry name" value="Thioestr_dom"/>
</dbReference>
<dbReference type="InterPro" id="IPR040170">
    <property type="entry name" value="Cytosol_ACT"/>
</dbReference>
<keyword evidence="6" id="KW-1185">Reference proteome</keyword>
<reference evidence="6" key="1">
    <citation type="journal article" date="2019" name="Int. J. Syst. Evol. Microbiol.">
        <title>The Global Catalogue of Microorganisms (GCM) 10K type strain sequencing project: providing services to taxonomists for standard genome sequencing and annotation.</title>
        <authorList>
            <consortium name="The Broad Institute Genomics Platform"/>
            <consortium name="The Broad Institute Genome Sequencing Center for Infectious Disease"/>
            <person name="Wu L."/>
            <person name="Ma J."/>
        </authorList>
    </citation>
    <scope>NUCLEOTIDE SEQUENCE [LARGE SCALE GENOMIC DNA]</scope>
    <source>
        <strain evidence="6">CGMCC 1.7003</strain>
    </source>
</reference>
<dbReference type="SUPFAM" id="SSF54637">
    <property type="entry name" value="Thioesterase/thiol ester dehydrase-isomerase"/>
    <property type="match status" value="1"/>
</dbReference>
<name>A0ABQ3KU55_9ALTE</name>
<gene>
    <name evidence="5" type="ORF">GCM10010919_05770</name>
</gene>
<dbReference type="PANTHER" id="PTHR11049:SF31">
    <property type="entry name" value="HOTDOG ACOT-TYPE DOMAIN-CONTAINING PROTEIN"/>
    <property type="match status" value="1"/>
</dbReference>
<evidence type="ECO:0000256" key="1">
    <source>
        <dbReference type="ARBA" id="ARBA00010458"/>
    </source>
</evidence>
<dbReference type="EMBL" id="BNAO01000001">
    <property type="protein sequence ID" value="GHG61383.1"/>
    <property type="molecule type" value="Genomic_DNA"/>
</dbReference>
<dbReference type="PROSITE" id="PS51770">
    <property type="entry name" value="HOTDOG_ACOT"/>
    <property type="match status" value="1"/>
</dbReference>
<evidence type="ECO:0000259" key="4">
    <source>
        <dbReference type="PROSITE" id="PS51770"/>
    </source>
</evidence>
<feature type="domain" description="HotDog ACOT-type" evidence="4">
    <location>
        <begin position="29"/>
        <end position="139"/>
    </location>
</feature>
<comment type="caution">
    <text evidence="5">The sequence shown here is derived from an EMBL/GenBank/DDBJ whole genome shotgun (WGS) entry which is preliminary data.</text>
</comment>
<dbReference type="Pfam" id="PF03061">
    <property type="entry name" value="4HBT"/>
    <property type="match status" value="1"/>
</dbReference>
<protein>
    <recommendedName>
        <fullName evidence="4">HotDog ACOT-type domain-containing protein</fullName>
    </recommendedName>
</protein>
<dbReference type="Gene3D" id="3.10.129.10">
    <property type="entry name" value="Hotdog Thioesterase"/>
    <property type="match status" value="1"/>
</dbReference>
<keyword evidence="2 3" id="KW-0378">Hydrolase</keyword>
<evidence type="ECO:0000256" key="2">
    <source>
        <dbReference type="ARBA" id="ARBA00022801"/>
    </source>
</evidence>
<dbReference type="InterPro" id="IPR033120">
    <property type="entry name" value="HOTDOG_ACOT"/>
</dbReference>
<accession>A0ABQ3KU55</accession>
<dbReference type="InterPro" id="IPR029069">
    <property type="entry name" value="HotDog_dom_sf"/>
</dbReference>
<evidence type="ECO:0000313" key="6">
    <source>
        <dbReference type="Proteomes" id="UP000659697"/>
    </source>
</evidence>